<sequence length="440" mass="45815">MIDYRKKATVPVWTLATGDVQVPAVAGGGPMTAERLAELRGVLAALADRPIATLEVHPLPDKLDRGRGISLDAASPLAQHLSQLVTQSARGSAAAAKTTAAGEGLYRMVVPAKVAKQLGQGIVRPMVPKGATGCFYGTFVNSTTGKIVANPTFVRVEGAAAAGTVGGAGATAGAAAAGGTLLTVAAPLVLMAVAVGVSAHADAKRQEAIAHITELLEQLQADKLDDEHSALNGCRPAIDKATAILLDQGRLGVSLGLDSAVHAIDTALSKADIRLARWTSALDRLPDGEPVEIGTLTESFPGVDDQGGTFRTYLELAALAIALKRRVNVLQAVEQAQSEPDNLFENFTRALRSDEQRLDELEKGLAGVLLRLSALELARPKSVRPVLTTGEVDRLMRTAYQIRGLGDGVAVNGRPTDVAIEIARERDGSVVVFPALPAEA</sequence>
<proteinExistence type="predicted"/>
<name>A0ABW1E2L3_9ACTN</name>
<accession>A0ABW1E2L3</accession>
<keyword evidence="2" id="KW-1185">Reference proteome</keyword>
<evidence type="ECO:0000313" key="2">
    <source>
        <dbReference type="Proteomes" id="UP001596180"/>
    </source>
</evidence>
<comment type="caution">
    <text evidence="1">The sequence shown here is derived from an EMBL/GenBank/DDBJ whole genome shotgun (WGS) entry which is preliminary data.</text>
</comment>
<reference evidence="2" key="1">
    <citation type="journal article" date="2019" name="Int. J. Syst. Evol. Microbiol.">
        <title>The Global Catalogue of Microorganisms (GCM) 10K type strain sequencing project: providing services to taxonomists for standard genome sequencing and annotation.</title>
        <authorList>
            <consortium name="The Broad Institute Genomics Platform"/>
            <consortium name="The Broad Institute Genome Sequencing Center for Infectious Disease"/>
            <person name="Wu L."/>
            <person name="Ma J."/>
        </authorList>
    </citation>
    <scope>NUCLEOTIDE SEQUENCE [LARGE SCALE GENOMIC DNA]</scope>
    <source>
        <strain evidence="2">JCM 10411</strain>
    </source>
</reference>
<dbReference type="RefSeq" id="WP_381367337.1">
    <property type="nucleotide sequence ID" value="NZ_JBHSOA010000061.1"/>
</dbReference>
<gene>
    <name evidence="1" type="ORF">ACFPZI_25605</name>
</gene>
<organism evidence="1 2">
    <name type="scientific">Streptomyces chlorus</name>
    <dbReference type="NCBI Taxonomy" id="887452"/>
    <lineage>
        <taxon>Bacteria</taxon>
        <taxon>Bacillati</taxon>
        <taxon>Actinomycetota</taxon>
        <taxon>Actinomycetes</taxon>
        <taxon>Kitasatosporales</taxon>
        <taxon>Streptomycetaceae</taxon>
        <taxon>Streptomyces</taxon>
    </lineage>
</organism>
<dbReference type="EMBL" id="JBHSOA010000061">
    <property type="protein sequence ID" value="MFC5855037.1"/>
    <property type="molecule type" value="Genomic_DNA"/>
</dbReference>
<dbReference type="Proteomes" id="UP001596180">
    <property type="component" value="Unassembled WGS sequence"/>
</dbReference>
<evidence type="ECO:0000313" key="1">
    <source>
        <dbReference type="EMBL" id="MFC5855037.1"/>
    </source>
</evidence>
<protein>
    <submittedName>
        <fullName evidence="1">Uncharacterized protein</fullName>
    </submittedName>
</protein>